<gene>
    <name evidence="1" type="ORF">PoB_006368500</name>
</gene>
<protein>
    <submittedName>
        <fullName evidence="1">Uncharacterized protein</fullName>
    </submittedName>
</protein>
<accession>A0AAV4CZ72</accession>
<dbReference type="Proteomes" id="UP000735302">
    <property type="component" value="Unassembled WGS sequence"/>
</dbReference>
<dbReference type="AlphaFoldDB" id="A0AAV4CZ72"/>
<evidence type="ECO:0000313" key="1">
    <source>
        <dbReference type="EMBL" id="GFO37180.1"/>
    </source>
</evidence>
<sequence>MRCDRAPAVFSFHSEIYSVTDLSPLLTISTAHSRAHSEVVRFIEQSKGANKEKLINFHPSFVSSVPSILPALASHLELEHSRVIDNEIADRLENEGRTQPQPRKPSTLSDVRLVLRRGAAELSNAAHLSNDERLPKFCEAFKAYDYLQGLHRSDAVQIFPCKSEAHVPPVGPSATRLFCPTVCRLVNEMRRFRMFCPHAGNWTMFAPRDGLLCPLTISFGGRTG</sequence>
<reference evidence="1 2" key="1">
    <citation type="journal article" date="2021" name="Elife">
        <title>Chloroplast acquisition without the gene transfer in kleptoplastic sea slugs, Plakobranchus ocellatus.</title>
        <authorList>
            <person name="Maeda T."/>
            <person name="Takahashi S."/>
            <person name="Yoshida T."/>
            <person name="Shimamura S."/>
            <person name="Takaki Y."/>
            <person name="Nagai Y."/>
            <person name="Toyoda A."/>
            <person name="Suzuki Y."/>
            <person name="Arimoto A."/>
            <person name="Ishii H."/>
            <person name="Satoh N."/>
            <person name="Nishiyama T."/>
            <person name="Hasebe M."/>
            <person name="Maruyama T."/>
            <person name="Minagawa J."/>
            <person name="Obokata J."/>
            <person name="Shigenobu S."/>
        </authorList>
    </citation>
    <scope>NUCLEOTIDE SEQUENCE [LARGE SCALE GENOMIC DNA]</scope>
</reference>
<keyword evidence="2" id="KW-1185">Reference proteome</keyword>
<comment type="caution">
    <text evidence="1">The sequence shown here is derived from an EMBL/GenBank/DDBJ whole genome shotgun (WGS) entry which is preliminary data.</text>
</comment>
<name>A0AAV4CZ72_9GAST</name>
<evidence type="ECO:0000313" key="2">
    <source>
        <dbReference type="Proteomes" id="UP000735302"/>
    </source>
</evidence>
<organism evidence="1 2">
    <name type="scientific">Plakobranchus ocellatus</name>
    <dbReference type="NCBI Taxonomy" id="259542"/>
    <lineage>
        <taxon>Eukaryota</taxon>
        <taxon>Metazoa</taxon>
        <taxon>Spiralia</taxon>
        <taxon>Lophotrochozoa</taxon>
        <taxon>Mollusca</taxon>
        <taxon>Gastropoda</taxon>
        <taxon>Heterobranchia</taxon>
        <taxon>Euthyneura</taxon>
        <taxon>Panpulmonata</taxon>
        <taxon>Sacoglossa</taxon>
        <taxon>Placobranchoidea</taxon>
        <taxon>Plakobranchidae</taxon>
        <taxon>Plakobranchus</taxon>
    </lineage>
</organism>
<proteinExistence type="predicted"/>
<dbReference type="EMBL" id="BLXT01007177">
    <property type="protein sequence ID" value="GFO37180.1"/>
    <property type="molecule type" value="Genomic_DNA"/>
</dbReference>